<accession>A0A427XW18</accession>
<organism evidence="1 2">
    <name type="scientific">Saitozyma podzolica</name>
    <dbReference type="NCBI Taxonomy" id="1890683"/>
    <lineage>
        <taxon>Eukaryota</taxon>
        <taxon>Fungi</taxon>
        <taxon>Dikarya</taxon>
        <taxon>Basidiomycota</taxon>
        <taxon>Agaricomycotina</taxon>
        <taxon>Tremellomycetes</taxon>
        <taxon>Tremellales</taxon>
        <taxon>Trimorphomycetaceae</taxon>
        <taxon>Saitozyma</taxon>
    </lineage>
</organism>
<gene>
    <name evidence="1" type="ORF">EHS25_005779</name>
</gene>
<dbReference type="EMBL" id="RSCD01000025">
    <property type="protein sequence ID" value="RSH83069.1"/>
    <property type="molecule type" value="Genomic_DNA"/>
</dbReference>
<comment type="caution">
    <text evidence="1">The sequence shown here is derived from an EMBL/GenBank/DDBJ whole genome shotgun (WGS) entry which is preliminary data.</text>
</comment>
<sequence>MSPTAIGLWLPSGFMSAVSREEHRMGYPGAVTAAMRPVRVYSTLRTTGQRRATPRRWWVQPEIPGALSGSNDFYAPRRVSSGGIYPFLGPSVIPNHKGRPAGCLTRIVSTTDSVTSATADFSSRMRAAEPKRPVSTCLVAVGPLPGRPLSSRFSGCGQSSLG</sequence>
<reference evidence="1 2" key="1">
    <citation type="submission" date="2018-11" db="EMBL/GenBank/DDBJ databases">
        <title>Genome sequence of Saitozyma podzolica DSM 27192.</title>
        <authorList>
            <person name="Aliyu H."/>
            <person name="Gorte O."/>
            <person name="Ochsenreither K."/>
        </authorList>
    </citation>
    <scope>NUCLEOTIDE SEQUENCE [LARGE SCALE GENOMIC DNA]</scope>
    <source>
        <strain evidence="1 2">DSM 27192</strain>
    </source>
</reference>
<evidence type="ECO:0000313" key="1">
    <source>
        <dbReference type="EMBL" id="RSH83069.1"/>
    </source>
</evidence>
<evidence type="ECO:0000313" key="2">
    <source>
        <dbReference type="Proteomes" id="UP000279259"/>
    </source>
</evidence>
<protein>
    <submittedName>
        <fullName evidence="1">Uncharacterized protein</fullName>
    </submittedName>
</protein>
<name>A0A427XW18_9TREE</name>
<dbReference type="Proteomes" id="UP000279259">
    <property type="component" value="Unassembled WGS sequence"/>
</dbReference>
<proteinExistence type="predicted"/>
<dbReference type="AlphaFoldDB" id="A0A427XW18"/>
<keyword evidence="2" id="KW-1185">Reference proteome</keyword>